<reference evidence="2 3" key="1">
    <citation type="journal article" date="2016" name="Nat. Commun.">
        <title>Extremotolerant tardigrade genome and improved radiotolerance of human cultured cells by tardigrade-unique protein.</title>
        <authorList>
            <person name="Hashimoto T."/>
            <person name="Horikawa D.D."/>
            <person name="Saito Y."/>
            <person name="Kuwahara H."/>
            <person name="Kozuka-Hata H."/>
            <person name="Shin-I T."/>
            <person name="Minakuchi Y."/>
            <person name="Ohishi K."/>
            <person name="Motoyama A."/>
            <person name="Aizu T."/>
            <person name="Enomoto A."/>
            <person name="Kondo K."/>
            <person name="Tanaka S."/>
            <person name="Hara Y."/>
            <person name="Koshikawa S."/>
            <person name="Sagara H."/>
            <person name="Miura T."/>
            <person name="Yokobori S."/>
            <person name="Miyagawa K."/>
            <person name="Suzuki Y."/>
            <person name="Kubo T."/>
            <person name="Oyama M."/>
            <person name="Kohara Y."/>
            <person name="Fujiyama A."/>
            <person name="Arakawa K."/>
            <person name="Katayama T."/>
            <person name="Toyoda A."/>
            <person name="Kunieda T."/>
        </authorList>
    </citation>
    <scope>NUCLEOTIDE SEQUENCE [LARGE SCALE GENOMIC DNA]</scope>
    <source>
        <strain evidence="2 3">YOKOZUNA-1</strain>
    </source>
</reference>
<protein>
    <submittedName>
        <fullName evidence="2">Uncharacterized protein</fullName>
    </submittedName>
</protein>
<organism evidence="2 3">
    <name type="scientific">Ramazzottius varieornatus</name>
    <name type="common">Water bear</name>
    <name type="synonym">Tardigrade</name>
    <dbReference type="NCBI Taxonomy" id="947166"/>
    <lineage>
        <taxon>Eukaryota</taxon>
        <taxon>Metazoa</taxon>
        <taxon>Ecdysozoa</taxon>
        <taxon>Tardigrada</taxon>
        <taxon>Eutardigrada</taxon>
        <taxon>Parachela</taxon>
        <taxon>Hypsibioidea</taxon>
        <taxon>Ramazzottiidae</taxon>
        <taxon>Ramazzottius</taxon>
    </lineage>
</organism>
<name>A0A1D1UPG4_RAMVA</name>
<evidence type="ECO:0000256" key="1">
    <source>
        <dbReference type="SAM" id="MobiDB-lite"/>
    </source>
</evidence>
<gene>
    <name evidence="2" type="primary">RvY_03829-1</name>
    <name evidence="2" type="synonym">RvY_03829.1</name>
    <name evidence="2" type="ORF">RvY_03829</name>
</gene>
<dbReference type="EMBL" id="BDGG01000002">
    <property type="protein sequence ID" value="GAU91604.1"/>
    <property type="molecule type" value="Genomic_DNA"/>
</dbReference>
<evidence type="ECO:0000313" key="2">
    <source>
        <dbReference type="EMBL" id="GAU91604.1"/>
    </source>
</evidence>
<dbReference type="Proteomes" id="UP000186922">
    <property type="component" value="Unassembled WGS sequence"/>
</dbReference>
<evidence type="ECO:0000313" key="3">
    <source>
        <dbReference type="Proteomes" id="UP000186922"/>
    </source>
</evidence>
<sequence length="100" mass="11197">MACNGIDARHPGSVSPYVLMRAGHKHSLHCKWNELAVSSPRSCEGQTRRELLVQNPGHVRREIVGQYKLWDRRTGGQNGGSAVEKYLIEPATRPPRDPKV</sequence>
<dbReference type="AlphaFoldDB" id="A0A1D1UPG4"/>
<comment type="caution">
    <text evidence="2">The sequence shown here is derived from an EMBL/GenBank/DDBJ whole genome shotgun (WGS) entry which is preliminary data.</text>
</comment>
<proteinExistence type="predicted"/>
<accession>A0A1D1UPG4</accession>
<feature type="region of interest" description="Disordered" evidence="1">
    <location>
        <begin position="74"/>
        <end position="100"/>
    </location>
</feature>
<keyword evidence="3" id="KW-1185">Reference proteome</keyword>